<organism evidence="2 3">
    <name type="scientific">Bugula neritina</name>
    <name type="common">Brown bryozoan</name>
    <name type="synonym">Sertularia neritina</name>
    <dbReference type="NCBI Taxonomy" id="10212"/>
    <lineage>
        <taxon>Eukaryota</taxon>
        <taxon>Metazoa</taxon>
        <taxon>Spiralia</taxon>
        <taxon>Lophotrochozoa</taxon>
        <taxon>Bryozoa</taxon>
        <taxon>Gymnolaemata</taxon>
        <taxon>Cheilostomatida</taxon>
        <taxon>Flustrina</taxon>
        <taxon>Buguloidea</taxon>
        <taxon>Bugulidae</taxon>
        <taxon>Bugula</taxon>
    </lineage>
</organism>
<proteinExistence type="predicted"/>
<dbReference type="AlphaFoldDB" id="A0A7J7JCE5"/>
<dbReference type="Proteomes" id="UP000593567">
    <property type="component" value="Unassembled WGS sequence"/>
</dbReference>
<comment type="caution">
    <text evidence="2">The sequence shown here is derived from an EMBL/GenBank/DDBJ whole genome shotgun (WGS) entry which is preliminary data.</text>
</comment>
<evidence type="ECO:0000256" key="1">
    <source>
        <dbReference type="SAM" id="MobiDB-lite"/>
    </source>
</evidence>
<dbReference type="EMBL" id="VXIV02002731">
    <property type="protein sequence ID" value="KAF6023324.1"/>
    <property type="molecule type" value="Genomic_DNA"/>
</dbReference>
<accession>A0A7J7JCE5</accession>
<protein>
    <submittedName>
        <fullName evidence="2">Uncharacterized protein</fullName>
    </submittedName>
</protein>
<reference evidence="2" key="1">
    <citation type="submission" date="2020-06" db="EMBL/GenBank/DDBJ databases">
        <title>Draft genome of Bugula neritina, a colonial animal packing powerful symbionts and potential medicines.</title>
        <authorList>
            <person name="Rayko M."/>
        </authorList>
    </citation>
    <scope>NUCLEOTIDE SEQUENCE [LARGE SCALE GENOMIC DNA]</scope>
    <source>
        <strain evidence="2">Kwan_BN1</strain>
    </source>
</reference>
<name>A0A7J7JCE5_BUGNE</name>
<feature type="compositionally biased region" description="Polar residues" evidence="1">
    <location>
        <begin position="61"/>
        <end position="77"/>
    </location>
</feature>
<keyword evidence="3" id="KW-1185">Reference proteome</keyword>
<gene>
    <name evidence="2" type="ORF">EB796_018371</name>
</gene>
<evidence type="ECO:0000313" key="3">
    <source>
        <dbReference type="Proteomes" id="UP000593567"/>
    </source>
</evidence>
<sequence length="77" mass="8699">MPTLTVESFAFGLFEFIFIHMRVGFDDGLTSLEGRHYKYLEPVQSPISPPYKEACDKKKGNQNVTVKSDSDNNIQNG</sequence>
<evidence type="ECO:0000313" key="2">
    <source>
        <dbReference type="EMBL" id="KAF6023324.1"/>
    </source>
</evidence>
<feature type="region of interest" description="Disordered" evidence="1">
    <location>
        <begin position="50"/>
        <end position="77"/>
    </location>
</feature>